<sequence>MATVLTFLLIRFAVIAAGLVFLALVLFAVALVLRRAGRLDAARRRAEPLAREGLRRLAERAPRDRGPH</sequence>
<gene>
    <name evidence="2" type="ORF">FHR36_007612</name>
</gene>
<organism evidence="2 3">
    <name type="scientific">Kitasatospora paracochleata</name>
    <dbReference type="NCBI Taxonomy" id="58354"/>
    <lineage>
        <taxon>Bacteria</taxon>
        <taxon>Bacillati</taxon>
        <taxon>Actinomycetota</taxon>
        <taxon>Actinomycetes</taxon>
        <taxon>Kitasatosporales</taxon>
        <taxon>Streptomycetaceae</taxon>
        <taxon>Kitasatospora</taxon>
    </lineage>
</organism>
<accession>A0ABT1JCI4</accession>
<evidence type="ECO:0000256" key="1">
    <source>
        <dbReference type="SAM" id="Phobius"/>
    </source>
</evidence>
<keyword evidence="3" id="KW-1185">Reference proteome</keyword>
<name>A0ABT1JCI4_9ACTN</name>
<keyword evidence="1" id="KW-1133">Transmembrane helix</keyword>
<comment type="caution">
    <text evidence="2">The sequence shown here is derived from an EMBL/GenBank/DDBJ whole genome shotgun (WGS) entry which is preliminary data.</text>
</comment>
<keyword evidence="1" id="KW-0472">Membrane</keyword>
<proteinExistence type="predicted"/>
<keyword evidence="1" id="KW-0812">Transmembrane</keyword>
<dbReference type="EMBL" id="JAMZDX010000009">
    <property type="protein sequence ID" value="MCP2314411.1"/>
    <property type="molecule type" value="Genomic_DNA"/>
</dbReference>
<evidence type="ECO:0000313" key="3">
    <source>
        <dbReference type="Proteomes" id="UP001206483"/>
    </source>
</evidence>
<dbReference type="RefSeq" id="WP_253804726.1">
    <property type="nucleotide sequence ID" value="NZ_BAAAUB010000035.1"/>
</dbReference>
<reference evidence="2 3" key="1">
    <citation type="submission" date="2022-06" db="EMBL/GenBank/DDBJ databases">
        <title>Sequencing the genomes of 1000 actinobacteria strains.</title>
        <authorList>
            <person name="Klenk H.-P."/>
        </authorList>
    </citation>
    <scope>NUCLEOTIDE SEQUENCE [LARGE SCALE GENOMIC DNA]</scope>
    <source>
        <strain evidence="2 3">DSM 41656</strain>
    </source>
</reference>
<evidence type="ECO:0000313" key="2">
    <source>
        <dbReference type="EMBL" id="MCP2314411.1"/>
    </source>
</evidence>
<feature type="transmembrane region" description="Helical" evidence="1">
    <location>
        <begin position="12"/>
        <end position="33"/>
    </location>
</feature>
<protein>
    <submittedName>
        <fullName evidence="2">Uncharacterized protein</fullName>
    </submittedName>
</protein>
<dbReference type="Proteomes" id="UP001206483">
    <property type="component" value="Unassembled WGS sequence"/>
</dbReference>